<evidence type="ECO:0000256" key="8">
    <source>
        <dbReference type="ARBA" id="ARBA00023136"/>
    </source>
</evidence>
<keyword evidence="7" id="KW-0406">Ion transport</keyword>
<gene>
    <name evidence="15" type="ORF">Pcinc_028940</name>
</gene>
<keyword evidence="4" id="KW-1003">Cell membrane</keyword>
<evidence type="ECO:0000256" key="9">
    <source>
        <dbReference type="ARBA" id="ARBA00023170"/>
    </source>
</evidence>
<sequence length="576" mass="64923">MICAGESSYNNREIAASHEAPRGPRPHPVPLQETYCYRPNISHGARFNFATDITTTSAQHTTQYQISAMQRTLITREDGYQEWLRSVLGKELGLELTGCTLQLGLDPVYLTSPFMTYINTLPYLRQVVVVRQAKDFLKMMWGGVMCRVYLFLLFNAQPLLSFADSDLQAWDYYARYIVVGFSRADLQVLSQTRKGRKTQHILGVIKVATFEFPPAIMYKRQTGKKPNRYGGEVAVMKALSGAINFTIDYVEPPPGELWGSRLPNGTWNGIVGMQGRGEADLAIANVFITNLPGQSDHQHFSAPFYHEVSCVVMKVPPPMPRWQAISWPFRGDTWLAILIGLFICGPVLYVVASFSAMRVGGQPFLKSLSSSYFYAFAMHLREPTDRQPNTTSSQITVGFLWIYVMVLGISYGTNLTAFLTVTRQPRVIDTFKDFHDSGFSIVGLGPIFGNLMQRSENHYLKSLFSRFVPLTSGPEEWVMKGQAGYINSYHSTTYLVAQINSEYRKPIFRLMKGQKKREEGSETNEVSEASSILVPLNTDHMQGVFYIMLLSTLSALVVFLAELVFGNRSRYSESLK</sequence>
<dbReference type="PANTHER" id="PTHR42643">
    <property type="entry name" value="IONOTROPIC RECEPTOR 20A-RELATED"/>
    <property type="match status" value="1"/>
</dbReference>
<keyword evidence="12" id="KW-0407">Ion channel</keyword>
<evidence type="ECO:0000256" key="7">
    <source>
        <dbReference type="ARBA" id="ARBA00023065"/>
    </source>
</evidence>
<evidence type="ECO:0000256" key="2">
    <source>
        <dbReference type="ARBA" id="ARBA00008685"/>
    </source>
</evidence>
<feature type="transmembrane region" description="Helical" evidence="13">
    <location>
        <begin position="333"/>
        <end position="352"/>
    </location>
</feature>
<comment type="subcellular location">
    <subcellularLocation>
        <location evidence="1">Cell membrane</location>
        <topology evidence="1">Multi-pass membrane protein</topology>
    </subcellularLocation>
</comment>
<keyword evidence="3" id="KW-0813">Transport</keyword>
<dbReference type="InterPro" id="IPR001320">
    <property type="entry name" value="Iontro_rcpt_C"/>
</dbReference>
<organism evidence="15 16">
    <name type="scientific">Petrolisthes cinctipes</name>
    <name type="common">Flat porcelain crab</name>
    <dbReference type="NCBI Taxonomy" id="88211"/>
    <lineage>
        <taxon>Eukaryota</taxon>
        <taxon>Metazoa</taxon>
        <taxon>Ecdysozoa</taxon>
        <taxon>Arthropoda</taxon>
        <taxon>Crustacea</taxon>
        <taxon>Multicrustacea</taxon>
        <taxon>Malacostraca</taxon>
        <taxon>Eumalacostraca</taxon>
        <taxon>Eucarida</taxon>
        <taxon>Decapoda</taxon>
        <taxon>Pleocyemata</taxon>
        <taxon>Anomura</taxon>
        <taxon>Galatheoidea</taxon>
        <taxon>Porcellanidae</taxon>
        <taxon>Petrolisthes</taxon>
    </lineage>
</organism>
<feature type="transmembrane region" description="Helical" evidence="13">
    <location>
        <begin position="400"/>
        <end position="422"/>
    </location>
</feature>
<keyword evidence="16" id="KW-1185">Reference proteome</keyword>
<evidence type="ECO:0000256" key="3">
    <source>
        <dbReference type="ARBA" id="ARBA00022448"/>
    </source>
</evidence>
<dbReference type="SUPFAM" id="SSF53850">
    <property type="entry name" value="Periplasmic binding protein-like II"/>
    <property type="match status" value="1"/>
</dbReference>
<dbReference type="SMART" id="SM00918">
    <property type="entry name" value="Lig_chan-Glu_bd"/>
    <property type="match status" value="1"/>
</dbReference>
<evidence type="ECO:0000256" key="11">
    <source>
        <dbReference type="ARBA" id="ARBA00023286"/>
    </source>
</evidence>
<dbReference type="PANTHER" id="PTHR42643:SF24">
    <property type="entry name" value="IONOTROPIC RECEPTOR 60A"/>
    <property type="match status" value="1"/>
</dbReference>
<evidence type="ECO:0000313" key="15">
    <source>
        <dbReference type="EMBL" id="KAK3865457.1"/>
    </source>
</evidence>
<dbReference type="InterPro" id="IPR052192">
    <property type="entry name" value="Insect_Ionotropic_Sensory_Rcpt"/>
</dbReference>
<dbReference type="GO" id="GO:0005886">
    <property type="term" value="C:plasma membrane"/>
    <property type="evidence" value="ECO:0007669"/>
    <property type="project" value="UniProtKB-SubCell"/>
</dbReference>
<proteinExistence type="inferred from homology"/>
<evidence type="ECO:0000256" key="6">
    <source>
        <dbReference type="ARBA" id="ARBA00022989"/>
    </source>
</evidence>
<dbReference type="GO" id="GO:0050906">
    <property type="term" value="P:detection of stimulus involved in sensory perception"/>
    <property type="evidence" value="ECO:0007669"/>
    <property type="project" value="UniProtKB-ARBA"/>
</dbReference>
<evidence type="ECO:0000256" key="13">
    <source>
        <dbReference type="SAM" id="Phobius"/>
    </source>
</evidence>
<feature type="domain" description="Ionotropic glutamate receptor L-glutamate and glycine-binding" evidence="14">
    <location>
        <begin position="214"/>
        <end position="275"/>
    </location>
</feature>
<dbReference type="Proteomes" id="UP001286313">
    <property type="component" value="Unassembled WGS sequence"/>
</dbReference>
<dbReference type="Gene3D" id="1.10.287.70">
    <property type="match status" value="1"/>
</dbReference>
<evidence type="ECO:0000256" key="4">
    <source>
        <dbReference type="ARBA" id="ARBA00022475"/>
    </source>
</evidence>
<keyword evidence="11" id="KW-1071">Ligand-gated ion channel</keyword>
<name>A0AAE1F215_PETCI</name>
<evidence type="ECO:0000259" key="14">
    <source>
        <dbReference type="SMART" id="SM00918"/>
    </source>
</evidence>
<dbReference type="Pfam" id="PF10613">
    <property type="entry name" value="Lig_chan-Glu_bd"/>
    <property type="match status" value="1"/>
</dbReference>
<dbReference type="GO" id="GO:0015276">
    <property type="term" value="F:ligand-gated monoatomic ion channel activity"/>
    <property type="evidence" value="ECO:0007669"/>
    <property type="project" value="InterPro"/>
</dbReference>
<keyword evidence="9" id="KW-0675">Receptor</keyword>
<comment type="caution">
    <text evidence="15">The sequence shown here is derived from an EMBL/GenBank/DDBJ whole genome shotgun (WGS) entry which is preliminary data.</text>
</comment>
<feature type="transmembrane region" description="Helical" evidence="13">
    <location>
        <begin position="543"/>
        <end position="566"/>
    </location>
</feature>
<dbReference type="Pfam" id="PF00060">
    <property type="entry name" value="Lig_chan"/>
    <property type="match status" value="1"/>
</dbReference>
<reference evidence="15" key="1">
    <citation type="submission" date="2023-10" db="EMBL/GenBank/DDBJ databases">
        <title>Genome assemblies of two species of porcelain crab, Petrolisthes cinctipes and Petrolisthes manimaculis (Anomura: Porcellanidae).</title>
        <authorList>
            <person name="Angst P."/>
        </authorList>
    </citation>
    <scope>NUCLEOTIDE SEQUENCE</scope>
    <source>
        <strain evidence="15">PB745_01</strain>
        <tissue evidence="15">Gill</tissue>
    </source>
</reference>
<keyword evidence="6 13" id="KW-1133">Transmembrane helix</keyword>
<evidence type="ECO:0000313" key="16">
    <source>
        <dbReference type="Proteomes" id="UP001286313"/>
    </source>
</evidence>
<dbReference type="EMBL" id="JAWQEG010003584">
    <property type="protein sequence ID" value="KAK3865457.1"/>
    <property type="molecule type" value="Genomic_DNA"/>
</dbReference>
<protein>
    <recommendedName>
        <fullName evidence="14">Ionotropic glutamate receptor L-glutamate and glycine-binding domain-containing protein</fullName>
    </recommendedName>
</protein>
<keyword evidence="5 13" id="KW-0812">Transmembrane</keyword>
<comment type="similarity">
    <text evidence="2">Belongs to the glutamate-gated ion channel (TC 1.A.10.1) family.</text>
</comment>
<evidence type="ECO:0000256" key="1">
    <source>
        <dbReference type="ARBA" id="ARBA00004651"/>
    </source>
</evidence>
<evidence type="ECO:0000256" key="12">
    <source>
        <dbReference type="ARBA" id="ARBA00023303"/>
    </source>
</evidence>
<keyword evidence="10" id="KW-0325">Glycoprotein</keyword>
<evidence type="ECO:0000256" key="5">
    <source>
        <dbReference type="ARBA" id="ARBA00022692"/>
    </source>
</evidence>
<accession>A0AAE1F215</accession>
<dbReference type="Gene3D" id="3.40.190.10">
    <property type="entry name" value="Periplasmic binding protein-like II"/>
    <property type="match status" value="1"/>
</dbReference>
<keyword evidence="8 13" id="KW-0472">Membrane</keyword>
<dbReference type="InterPro" id="IPR019594">
    <property type="entry name" value="Glu/Gly-bd"/>
</dbReference>
<dbReference type="AlphaFoldDB" id="A0AAE1F215"/>
<evidence type="ECO:0000256" key="10">
    <source>
        <dbReference type="ARBA" id="ARBA00023180"/>
    </source>
</evidence>